<dbReference type="Proteomes" id="UP000792457">
    <property type="component" value="Unassembled WGS sequence"/>
</dbReference>
<reference evidence="1" key="2">
    <citation type="submission" date="2017-10" db="EMBL/GenBank/DDBJ databases">
        <title>Ladona fulva Genome sequencing and assembly.</title>
        <authorList>
            <person name="Murali S."/>
            <person name="Richards S."/>
            <person name="Bandaranaike D."/>
            <person name="Bellair M."/>
            <person name="Blankenburg K."/>
            <person name="Chao H."/>
            <person name="Dinh H."/>
            <person name="Doddapaneni H."/>
            <person name="Dugan-Rocha S."/>
            <person name="Elkadiri S."/>
            <person name="Gnanaolivu R."/>
            <person name="Hernandez B."/>
            <person name="Skinner E."/>
            <person name="Javaid M."/>
            <person name="Lee S."/>
            <person name="Li M."/>
            <person name="Ming W."/>
            <person name="Munidasa M."/>
            <person name="Muniz J."/>
            <person name="Nguyen L."/>
            <person name="Hughes D."/>
            <person name="Osuji N."/>
            <person name="Pu L.-L."/>
            <person name="Puazo M."/>
            <person name="Qu C."/>
            <person name="Quiroz J."/>
            <person name="Raj R."/>
            <person name="Weissenberger G."/>
            <person name="Xin Y."/>
            <person name="Zou X."/>
            <person name="Han Y."/>
            <person name="Worley K."/>
            <person name="Muzny D."/>
            <person name="Gibbs R."/>
        </authorList>
    </citation>
    <scope>NUCLEOTIDE SEQUENCE</scope>
    <source>
        <strain evidence="1">Sampled in the wild</strain>
    </source>
</reference>
<protein>
    <submittedName>
        <fullName evidence="1">Uncharacterized protein</fullName>
    </submittedName>
</protein>
<dbReference type="EMBL" id="KZ308944">
    <property type="protein sequence ID" value="KAG8235741.1"/>
    <property type="molecule type" value="Genomic_DNA"/>
</dbReference>
<organism evidence="1 2">
    <name type="scientific">Ladona fulva</name>
    <name type="common">Scarce chaser dragonfly</name>
    <name type="synonym">Libellula fulva</name>
    <dbReference type="NCBI Taxonomy" id="123851"/>
    <lineage>
        <taxon>Eukaryota</taxon>
        <taxon>Metazoa</taxon>
        <taxon>Ecdysozoa</taxon>
        <taxon>Arthropoda</taxon>
        <taxon>Hexapoda</taxon>
        <taxon>Insecta</taxon>
        <taxon>Pterygota</taxon>
        <taxon>Palaeoptera</taxon>
        <taxon>Odonata</taxon>
        <taxon>Epiprocta</taxon>
        <taxon>Anisoptera</taxon>
        <taxon>Libelluloidea</taxon>
        <taxon>Libellulidae</taxon>
        <taxon>Ladona</taxon>
    </lineage>
</organism>
<evidence type="ECO:0000313" key="2">
    <source>
        <dbReference type="Proteomes" id="UP000792457"/>
    </source>
</evidence>
<name>A0A8K0KIA5_LADFU</name>
<keyword evidence="2" id="KW-1185">Reference proteome</keyword>
<comment type="caution">
    <text evidence="1">The sequence shown here is derived from an EMBL/GenBank/DDBJ whole genome shotgun (WGS) entry which is preliminary data.</text>
</comment>
<dbReference type="OrthoDB" id="10266825at2759"/>
<dbReference type="AlphaFoldDB" id="A0A8K0KIA5"/>
<accession>A0A8K0KIA5</accession>
<evidence type="ECO:0000313" key="1">
    <source>
        <dbReference type="EMBL" id="KAG8235741.1"/>
    </source>
</evidence>
<gene>
    <name evidence="1" type="ORF">J437_LFUL015609</name>
</gene>
<sequence length="190" mass="20498">MGGDYFFKFRWSLTGGGEAVSTLGEDLHQVVNYFFSRVQTFIDGYSVGNTISRVEHNTGGTTGGVQGKHSLDGDIHGWGVEGLKHDLGHLLTVSLGVEGSLREQNRVLLGGDSQLVVEGVMPDLLHVVPVGDDSMFNGVLQGEDTSLGLCLITYIAVLLTHTHHHTLLEVKNIDVVRGRKSDDGKVDDTS</sequence>
<proteinExistence type="predicted"/>
<reference evidence="1" key="1">
    <citation type="submission" date="2013-04" db="EMBL/GenBank/DDBJ databases">
        <authorList>
            <person name="Qu J."/>
            <person name="Murali S.C."/>
            <person name="Bandaranaike D."/>
            <person name="Bellair M."/>
            <person name="Blankenburg K."/>
            <person name="Chao H."/>
            <person name="Dinh H."/>
            <person name="Doddapaneni H."/>
            <person name="Downs B."/>
            <person name="Dugan-Rocha S."/>
            <person name="Elkadiri S."/>
            <person name="Gnanaolivu R.D."/>
            <person name="Hernandez B."/>
            <person name="Javaid M."/>
            <person name="Jayaseelan J.C."/>
            <person name="Lee S."/>
            <person name="Li M."/>
            <person name="Ming W."/>
            <person name="Munidasa M."/>
            <person name="Muniz J."/>
            <person name="Nguyen L."/>
            <person name="Ongeri F."/>
            <person name="Osuji N."/>
            <person name="Pu L.-L."/>
            <person name="Puazo M."/>
            <person name="Qu C."/>
            <person name="Quiroz J."/>
            <person name="Raj R."/>
            <person name="Weissenberger G."/>
            <person name="Xin Y."/>
            <person name="Zou X."/>
            <person name="Han Y."/>
            <person name="Richards S."/>
            <person name="Worley K."/>
            <person name="Muzny D."/>
            <person name="Gibbs R."/>
        </authorList>
    </citation>
    <scope>NUCLEOTIDE SEQUENCE</scope>
    <source>
        <strain evidence="1">Sampled in the wild</strain>
    </source>
</reference>